<dbReference type="InterPro" id="IPR022061">
    <property type="entry name" value="DUF3617"/>
</dbReference>
<dbReference type="OrthoDB" id="7583904at2"/>
<gene>
    <name evidence="2" type="ORF">SAMN06295920_104258</name>
</gene>
<sequence>MRRSYCIAFACTAALSAAAHAQVQPGQWESTVTVQSIDMPGAPPQVAAMMKGKTTRQTYCITPEQAAKGPQEMLKQNPSCRFTKYSMTGGVISTAMTCSQNGGTMTAQANGKYSPTSFNVTSTAVMSGRMNMRMTSASSGRRLGPCTGK</sequence>
<feature type="chain" id="PRO_5012933699" description="DUF3617 domain-containing protein" evidence="1">
    <location>
        <begin position="22"/>
        <end position="149"/>
    </location>
</feature>
<dbReference type="RefSeq" id="WP_079648153.1">
    <property type="nucleotide sequence ID" value="NZ_FUYM01000004.1"/>
</dbReference>
<evidence type="ECO:0000313" key="3">
    <source>
        <dbReference type="Proteomes" id="UP000189818"/>
    </source>
</evidence>
<dbReference type="AlphaFoldDB" id="A0A1T5CRT6"/>
<dbReference type="Proteomes" id="UP000189818">
    <property type="component" value="Unassembled WGS sequence"/>
</dbReference>
<protein>
    <recommendedName>
        <fullName evidence="4">DUF3617 domain-containing protein</fullName>
    </recommendedName>
</protein>
<reference evidence="3" key="1">
    <citation type="submission" date="2017-02" db="EMBL/GenBank/DDBJ databases">
        <authorList>
            <person name="Varghese N."/>
            <person name="Submissions S."/>
        </authorList>
    </citation>
    <scope>NUCLEOTIDE SEQUENCE [LARGE SCALE GENOMIC DNA]</scope>
    <source>
        <strain evidence="3">UM2</strain>
    </source>
</reference>
<proteinExistence type="predicted"/>
<keyword evidence="3" id="KW-1185">Reference proteome</keyword>
<organism evidence="2 3">
    <name type="scientific">Rhizorhabdus histidinilytica</name>
    <dbReference type="NCBI Taxonomy" id="439228"/>
    <lineage>
        <taxon>Bacteria</taxon>
        <taxon>Pseudomonadati</taxon>
        <taxon>Pseudomonadota</taxon>
        <taxon>Alphaproteobacteria</taxon>
        <taxon>Sphingomonadales</taxon>
        <taxon>Sphingomonadaceae</taxon>
        <taxon>Rhizorhabdus</taxon>
    </lineage>
</organism>
<evidence type="ECO:0000313" key="2">
    <source>
        <dbReference type="EMBL" id="SKB62169.1"/>
    </source>
</evidence>
<dbReference type="EMBL" id="FUYM01000004">
    <property type="protein sequence ID" value="SKB62169.1"/>
    <property type="molecule type" value="Genomic_DNA"/>
</dbReference>
<evidence type="ECO:0000256" key="1">
    <source>
        <dbReference type="SAM" id="SignalP"/>
    </source>
</evidence>
<feature type="signal peptide" evidence="1">
    <location>
        <begin position="1"/>
        <end position="21"/>
    </location>
</feature>
<name>A0A1T5CRT6_9SPHN</name>
<keyword evidence="1" id="KW-0732">Signal</keyword>
<evidence type="ECO:0008006" key="4">
    <source>
        <dbReference type="Google" id="ProtNLM"/>
    </source>
</evidence>
<accession>A0A1T5CRT6</accession>
<dbReference type="Pfam" id="PF12276">
    <property type="entry name" value="DUF3617"/>
    <property type="match status" value="1"/>
</dbReference>